<dbReference type="Proteomes" id="UP000693970">
    <property type="component" value="Unassembled WGS sequence"/>
</dbReference>
<keyword evidence="3" id="KW-1185">Reference proteome</keyword>
<feature type="region of interest" description="Disordered" evidence="1">
    <location>
        <begin position="1"/>
        <end position="21"/>
    </location>
</feature>
<evidence type="ECO:0000313" key="3">
    <source>
        <dbReference type="Proteomes" id="UP000693970"/>
    </source>
</evidence>
<evidence type="ECO:0008006" key="4">
    <source>
        <dbReference type="Google" id="ProtNLM"/>
    </source>
</evidence>
<dbReference type="OrthoDB" id="129520at2759"/>
<proteinExistence type="predicted"/>
<sequence length="850" mass="97202">MQDLMTERMRAGDTEQEQETSSIGLKGMIGAALMATKAYKVAAPMASYLIRNGSRFHFSHDFAYVNIDSFFKEVHEDFDISADENGSVFFKSSVANYLYRPIELEHVCLYDFLAKYSACKPVKKSLDWARSHPSKNHLKIRPLKEERVPVINYLDFLDTKRFEGNNLFTCDIETIPPETRSIMEEHARRCCVLFVPFRNANTDLKSNGCYLERWRKEKQNGKLSAHHEQLLMNVQNCRNSMNGGRPLDMIERLTMKPSKMLHREEIDVEEEEEDDLIYEAMDHFLVTGSLEGGYDNDFRDGRGRFQFQSILTRCYRSHKCGTNLVICPNVGPGDRILVIEANETMITEQHEITSIRNERDDWLNVRALNELAIKCVRRIFDKKGHIVDIEVNGTLKNVCDFADIYFCKDVDQKTSFQIIICAFIDQFYKEAEKNTKESVEDEWVNDHPRKSTKRRRCDTLRHQIGKVVNNKQLIGFLSGADEKMKEILDRPVEPFGGVPIVFSGDLTQLSPVGGVPLYKCDDCVTWKQLINVFMELKVNHRFEKDPGWGKLLERFRDKGPTTDEVAIMNVVGSHKGPLEKNIPPDAVYATKTNVNRMAINDAIFVKHLEKTHSTDANVQPLMHTLCIKAGNLRFHVRGTSKEYHTMEKKAQDIIYASVGEAHVQDKTKKYHDPLLKLYHGRPLCINQNEDVSGCIANGAMCEFRGVKLKPGVSITDFETILIDGYCVNCICVTQIESMVVKMLDGTTGGDEERLIELKPKTNYASARFPVLCIGPITKKRMRVSRTISFEQFPVNCANARTVHKLQGRSIKNLVSYALPDLVELDRIDFWIGMRAQAHCHFHGCFPVFSA</sequence>
<evidence type="ECO:0000313" key="2">
    <source>
        <dbReference type="EMBL" id="KAG7354058.1"/>
    </source>
</evidence>
<protein>
    <recommendedName>
        <fullName evidence="4">ATP-dependent DNA helicase</fullName>
    </recommendedName>
</protein>
<accession>A0A9K3PNP3</accession>
<feature type="compositionally biased region" description="Basic and acidic residues" evidence="1">
    <location>
        <begin position="1"/>
        <end position="13"/>
    </location>
</feature>
<evidence type="ECO:0000256" key="1">
    <source>
        <dbReference type="SAM" id="MobiDB-lite"/>
    </source>
</evidence>
<name>A0A9K3PNP3_9STRA</name>
<dbReference type="EMBL" id="JAGRRH010000016">
    <property type="protein sequence ID" value="KAG7354058.1"/>
    <property type="molecule type" value="Genomic_DNA"/>
</dbReference>
<reference evidence="2" key="2">
    <citation type="submission" date="2021-04" db="EMBL/GenBank/DDBJ databases">
        <authorList>
            <person name="Podell S."/>
        </authorList>
    </citation>
    <scope>NUCLEOTIDE SEQUENCE</scope>
    <source>
        <strain evidence="2">Hildebrandi</strain>
    </source>
</reference>
<reference evidence="2" key="1">
    <citation type="journal article" date="2021" name="Sci. Rep.">
        <title>Diploid genomic architecture of Nitzschia inconspicua, an elite biomass production diatom.</title>
        <authorList>
            <person name="Oliver A."/>
            <person name="Podell S."/>
            <person name="Pinowska A."/>
            <person name="Traller J.C."/>
            <person name="Smith S.R."/>
            <person name="McClure R."/>
            <person name="Beliaev A."/>
            <person name="Bohutskyi P."/>
            <person name="Hill E.A."/>
            <person name="Rabines A."/>
            <person name="Zheng H."/>
            <person name="Allen L.Z."/>
            <person name="Kuo A."/>
            <person name="Grigoriev I.V."/>
            <person name="Allen A.E."/>
            <person name="Hazlebeck D."/>
            <person name="Allen E.E."/>
        </authorList>
    </citation>
    <scope>NUCLEOTIDE SEQUENCE</scope>
    <source>
        <strain evidence="2">Hildebrandi</strain>
    </source>
</reference>
<organism evidence="2 3">
    <name type="scientific">Nitzschia inconspicua</name>
    <dbReference type="NCBI Taxonomy" id="303405"/>
    <lineage>
        <taxon>Eukaryota</taxon>
        <taxon>Sar</taxon>
        <taxon>Stramenopiles</taxon>
        <taxon>Ochrophyta</taxon>
        <taxon>Bacillariophyta</taxon>
        <taxon>Bacillariophyceae</taxon>
        <taxon>Bacillariophycidae</taxon>
        <taxon>Bacillariales</taxon>
        <taxon>Bacillariaceae</taxon>
        <taxon>Nitzschia</taxon>
    </lineage>
</organism>
<gene>
    <name evidence="2" type="ORF">IV203_003414</name>
</gene>
<comment type="caution">
    <text evidence="2">The sequence shown here is derived from an EMBL/GenBank/DDBJ whole genome shotgun (WGS) entry which is preliminary data.</text>
</comment>
<dbReference type="InterPro" id="IPR051055">
    <property type="entry name" value="PIF1_helicase"/>
</dbReference>
<dbReference type="AlphaFoldDB" id="A0A9K3PNP3"/>
<dbReference type="PANTHER" id="PTHR47642">
    <property type="entry name" value="ATP-DEPENDENT DNA HELICASE"/>
    <property type="match status" value="1"/>
</dbReference>